<protein>
    <recommendedName>
        <fullName evidence="2">WLM domain-containing protein</fullName>
    </recommendedName>
</protein>
<sequence>MSSMSANLTFFLMAISGSALAGYYVKKNFYDMTFVESDLDHEKYLVRNLPDKKEAADRLAEVRRRTLLLMKHFKQTNSTNQIALDILKNFDAAPIRFSESTPDSSYTSYTLNKGEKMYVCLRQKNATQDLVSANVLTFVTLHELGHIGTREIGHTPLFWNNFAWILKQAEELGIYEYQDFAEHPVEYCGISITDQPKYKENSIDAKAKSQ</sequence>
<organism evidence="1">
    <name type="scientific">viral metagenome</name>
    <dbReference type="NCBI Taxonomy" id="1070528"/>
    <lineage>
        <taxon>unclassified sequences</taxon>
        <taxon>metagenomes</taxon>
        <taxon>organismal metagenomes</taxon>
    </lineage>
</organism>
<reference evidence="1" key="1">
    <citation type="journal article" date="2020" name="Nature">
        <title>Giant virus diversity and host interactions through global metagenomics.</title>
        <authorList>
            <person name="Schulz F."/>
            <person name="Roux S."/>
            <person name="Paez-Espino D."/>
            <person name="Jungbluth S."/>
            <person name="Walsh D.A."/>
            <person name="Denef V.J."/>
            <person name="McMahon K.D."/>
            <person name="Konstantinidis K.T."/>
            <person name="Eloe-Fadrosh E.A."/>
            <person name="Kyrpides N.C."/>
            <person name="Woyke T."/>
        </authorList>
    </citation>
    <scope>NUCLEOTIDE SEQUENCE</scope>
    <source>
        <strain evidence="1">GVMAG-M-3300013006-15</strain>
    </source>
</reference>
<evidence type="ECO:0000313" key="1">
    <source>
        <dbReference type="EMBL" id="QHS91468.1"/>
    </source>
</evidence>
<proteinExistence type="predicted"/>
<dbReference type="AlphaFoldDB" id="A0A6C0BJ82"/>
<evidence type="ECO:0008006" key="2">
    <source>
        <dbReference type="Google" id="ProtNLM"/>
    </source>
</evidence>
<dbReference type="EMBL" id="MN739162">
    <property type="protein sequence ID" value="QHS91468.1"/>
    <property type="molecule type" value="Genomic_DNA"/>
</dbReference>
<accession>A0A6C0BJ82</accession>
<name>A0A6C0BJ82_9ZZZZ</name>